<sequence length="191" mass="22170">MNKITKSWSQTQNEIKIIYIIPELISNKDFKININKSIYDFTYIRSSGSEYIDSFKVATEVDDCYAFDINDNQLVIKLRKMKPVRLLFLEESDNCSEPWSGPDVEITNPLLGKNTVYNFKQNRDFNSVERIAKNIEKEERNLARILLDCVGNTPEKRMAMEKSLYESGGTSLNVNWDEVKNTDYSKKNIDA</sequence>
<dbReference type="PANTHER" id="PTHR45862">
    <property type="entry name" value="PROTEIN SGT1 HOMOLOG"/>
    <property type="match status" value="1"/>
</dbReference>
<proteinExistence type="predicted"/>
<dbReference type="EMBL" id="KY684104">
    <property type="protein sequence ID" value="ARF10717.1"/>
    <property type="molecule type" value="Genomic_DNA"/>
</dbReference>
<protein>
    <submittedName>
        <fullName evidence="2">SGS domain protein</fullName>
    </submittedName>
</protein>
<dbReference type="GO" id="GO:0051087">
    <property type="term" value="F:protein-folding chaperone binding"/>
    <property type="evidence" value="ECO:0007669"/>
    <property type="project" value="InterPro"/>
</dbReference>
<dbReference type="InterPro" id="IPR007699">
    <property type="entry name" value="SGS_dom"/>
</dbReference>
<organism evidence="2">
    <name type="scientific">Hokovirus HKV1</name>
    <dbReference type="NCBI Taxonomy" id="1977638"/>
    <lineage>
        <taxon>Viruses</taxon>
        <taxon>Varidnaviria</taxon>
        <taxon>Bamfordvirae</taxon>
        <taxon>Nucleocytoviricota</taxon>
        <taxon>Megaviricetes</taxon>
        <taxon>Imitervirales</taxon>
        <taxon>Mimiviridae</taxon>
        <taxon>Klosneuvirinae</taxon>
        <taxon>Hokovirus</taxon>
    </lineage>
</organism>
<accession>A0A1V0SG74</accession>
<dbReference type="SUPFAM" id="SSF49764">
    <property type="entry name" value="HSP20-like chaperones"/>
    <property type="match status" value="1"/>
</dbReference>
<name>A0A1V0SG74_9VIRU</name>
<dbReference type="Pfam" id="PF05002">
    <property type="entry name" value="SGS"/>
    <property type="match status" value="1"/>
</dbReference>
<dbReference type="InterPro" id="IPR008978">
    <property type="entry name" value="HSP20-like_chaperone"/>
</dbReference>
<reference evidence="2" key="1">
    <citation type="journal article" date="2017" name="Science">
        <title>Giant viruses with an expanded complement of translation system components.</title>
        <authorList>
            <person name="Schulz F."/>
            <person name="Yutin N."/>
            <person name="Ivanova N.N."/>
            <person name="Ortega D.R."/>
            <person name="Lee T.K."/>
            <person name="Vierheilig J."/>
            <person name="Daims H."/>
            <person name="Horn M."/>
            <person name="Wagner M."/>
            <person name="Jensen G.J."/>
            <person name="Kyrpides N.C."/>
            <person name="Koonin E.V."/>
            <person name="Woyke T."/>
        </authorList>
    </citation>
    <scope>NUCLEOTIDE SEQUENCE</scope>
    <source>
        <strain evidence="2">HKV1</strain>
    </source>
</reference>
<gene>
    <name evidence="2" type="ORF">Hokovirus_2_244</name>
</gene>
<feature type="domain" description="SGS" evidence="1">
    <location>
        <begin position="152"/>
        <end position="186"/>
    </location>
</feature>
<dbReference type="InterPro" id="IPR044563">
    <property type="entry name" value="Sgt1-like"/>
</dbReference>
<dbReference type="CDD" id="cd06463">
    <property type="entry name" value="p23_like"/>
    <property type="match status" value="1"/>
</dbReference>
<evidence type="ECO:0000313" key="2">
    <source>
        <dbReference type="EMBL" id="ARF10717.1"/>
    </source>
</evidence>
<evidence type="ECO:0000259" key="1">
    <source>
        <dbReference type="Pfam" id="PF05002"/>
    </source>
</evidence>